<accession>A0A4Y2NTX8</accession>
<evidence type="ECO:0000313" key="2">
    <source>
        <dbReference type="Proteomes" id="UP000499080"/>
    </source>
</evidence>
<name>A0A4Y2NTX8_ARAVE</name>
<keyword evidence="2" id="KW-1185">Reference proteome</keyword>
<evidence type="ECO:0000313" key="1">
    <source>
        <dbReference type="EMBL" id="GBN42192.1"/>
    </source>
</evidence>
<dbReference type="Proteomes" id="UP000499080">
    <property type="component" value="Unassembled WGS sequence"/>
</dbReference>
<feature type="non-terminal residue" evidence="1">
    <location>
        <position position="1"/>
    </location>
</feature>
<comment type="caution">
    <text evidence="1">The sequence shown here is derived from an EMBL/GenBank/DDBJ whole genome shotgun (WGS) entry which is preliminary data.</text>
</comment>
<dbReference type="AlphaFoldDB" id="A0A4Y2NTX8"/>
<gene>
    <name evidence="1" type="ORF">AVEN_78810_1</name>
</gene>
<sequence>SRLRKYIYAPEEHHDLKYHTPEVYQEVLTPEDVSEATKHSFRFRSPI</sequence>
<proteinExistence type="predicted"/>
<organism evidence="1 2">
    <name type="scientific">Araneus ventricosus</name>
    <name type="common">Orbweaver spider</name>
    <name type="synonym">Epeira ventricosa</name>
    <dbReference type="NCBI Taxonomy" id="182803"/>
    <lineage>
        <taxon>Eukaryota</taxon>
        <taxon>Metazoa</taxon>
        <taxon>Ecdysozoa</taxon>
        <taxon>Arthropoda</taxon>
        <taxon>Chelicerata</taxon>
        <taxon>Arachnida</taxon>
        <taxon>Araneae</taxon>
        <taxon>Araneomorphae</taxon>
        <taxon>Entelegynae</taxon>
        <taxon>Araneoidea</taxon>
        <taxon>Araneidae</taxon>
        <taxon>Araneus</taxon>
    </lineage>
</organism>
<dbReference type="EMBL" id="BGPR01289195">
    <property type="protein sequence ID" value="GBN42192.1"/>
    <property type="molecule type" value="Genomic_DNA"/>
</dbReference>
<protein>
    <submittedName>
        <fullName evidence="1">Uncharacterized protein</fullName>
    </submittedName>
</protein>
<reference evidence="1 2" key="1">
    <citation type="journal article" date="2019" name="Sci. Rep.">
        <title>Orb-weaving spider Araneus ventricosus genome elucidates the spidroin gene catalogue.</title>
        <authorList>
            <person name="Kono N."/>
            <person name="Nakamura H."/>
            <person name="Ohtoshi R."/>
            <person name="Moran D.A.P."/>
            <person name="Shinohara A."/>
            <person name="Yoshida Y."/>
            <person name="Fujiwara M."/>
            <person name="Mori M."/>
            <person name="Tomita M."/>
            <person name="Arakawa K."/>
        </authorList>
    </citation>
    <scope>NUCLEOTIDE SEQUENCE [LARGE SCALE GENOMIC DNA]</scope>
</reference>